<dbReference type="PANTHER" id="PTHR43353:SF5">
    <property type="entry name" value="SUCCINATE-SEMIALDEHYDE DEHYDROGENASE, MITOCHONDRIAL"/>
    <property type="match status" value="1"/>
</dbReference>
<dbReference type="InterPro" id="IPR016163">
    <property type="entry name" value="Ald_DH_C"/>
</dbReference>
<feature type="active site" evidence="4">
    <location>
        <position position="267"/>
    </location>
</feature>
<dbReference type="InterPro" id="IPR016161">
    <property type="entry name" value="Ald_DH/histidinol_DH"/>
</dbReference>
<dbReference type="Gene3D" id="3.40.605.10">
    <property type="entry name" value="Aldehyde Dehydrogenase, Chain A, domain 1"/>
    <property type="match status" value="1"/>
</dbReference>
<dbReference type="GO" id="GO:0004777">
    <property type="term" value="F:succinate-semialdehyde dehydrogenase (NAD+) activity"/>
    <property type="evidence" value="ECO:0007669"/>
    <property type="project" value="TreeGrafter"/>
</dbReference>
<name>A0A239YXS4_9STAP</name>
<dbReference type="SUPFAM" id="SSF53720">
    <property type="entry name" value="ALDH-like"/>
    <property type="match status" value="1"/>
</dbReference>
<dbReference type="InterPro" id="IPR016160">
    <property type="entry name" value="Ald_DH_CS_CYS"/>
</dbReference>
<dbReference type="InterPro" id="IPR050740">
    <property type="entry name" value="Aldehyde_DH_Superfamily"/>
</dbReference>
<sequence>MGQIEFEVKNPATGEVIETLKNNSEEEINDKIERAFEAFKSFKKTTAHERSQYLYKWRELILEHEEEIALMMTRESGKPLKESKGEVKYATDYILWFAEEAKRTYGRTIPEHVNNKRLIVTRAPVGVVASITPWNFPAAMMTRKAAPALAAGCTFICKPAQDTPLTTMKFVDLAHEAGFDKDVIQYVNGSGKDVGEIFTKHQLISKITYTGSTPVGKQLMSQSSSTLKKITLELGGHAPLIVHEDADIEKAVEGTIASKFRNAGQTCVCANRVYVHESIQQKYEETLRSAVNALKVGNGEDELTDIGPVINRDGFEKIKSHIEDATSKGARIVTGGDSYKEGGYYIVPTVLTDVTDDMKIMTEETFGPVIPVQSYHSIDDVIHKANNTPFGLAAYFFTENYSTGVQLYENLDFGVIGWNDGGPSAAHLPFGGMKESGFGREGGSEGIEPYLETKVVSIMV</sequence>
<dbReference type="InterPro" id="IPR012394">
    <property type="entry name" value="Aldehyde_DH_NAD(P)"/>
</dbReference>
<evidence type="ECO:0000313" key="7">
    <source>
        <dbReference type="Proteomes" id="UP000242084"/>
    </source>
</evidence>
<keyword evidence="2 3" id="KW-0560">Oxidoreductase</keyword>
<evidence type="ECO:0000259" key="5">
    <source>
        <dbReference type="Pfam" id="PF00171"/>
    </source>
</evidence>
<dbReference type="CDD" id="cd07103">
    <property type="entry name" value="ALDH_F5_SSADH_GabD"/>
    <property type="match status" value="1"/>
</dbReference>
<feature type="domain" description="Aldehyde dehydrogenase" evidence="5">
    <location>
        <begin position="5"/>
        <end position="456"/>
    </location>
</feature>
<keyword evidence="7" id="KW-1185">Reference proteome</keyword>
<dbReference type="EMBL" id="LT906462">
    <property type="protein sequence ID" value="SNV63383.1"/>
    <property type="molecule type" value="Genomic_DNA"/>
</dbReference>
<dbReference type="Proteomes" id="UP000242084">
    <property type="component" value="Chromosome 1"/>
</dbReference>
<dbReference type="GO" id="GO:0009450">
    <property type="term" value="P:gamma-aminobutyric acid catabolic process"/>
    <property type="evidence" value="ECO:0007669"/>
    <property type="project" value="TreeGrafter"/>
</dbReference>
<evidence type="ECO:0000256" key="4">
    <source>
        <dbReference type="PIRSR" id="PIRSR036492-1"/>
    </source>
</evidence>
<dbReference type="FunFam" id="3.40.605.10:FF:000005">
    <property type="entry name" value="Succinate-semialdehyde dehydrogenase I"/>
    <property type="match status" value="1"/>
</dbReference>
<dbReference type="PROSITE" id="PS00070">
    <property type="entry name" value="ALDEHYDE_DEHYDR_CYS"/>
    <property type="match status" value="1"/>
</dbReference>
<evidence type="ECO:0000256" key="2">
    <source>
        <dbReference type="ARBA" id="ARBA00023002"/>
    </source>
</evidence>
<dbReference type="InterPro" id="IPR015590">
    <property type="entry name" value="Aldehyde_DH_dom"/>
</dbReference>
<gene>
    <name evidence="6" type="primary">gabD_1</name>
    <name evidence="6" type="ORF">SAMEA4384403_00941</name>
</gene>
<accession>A0A239YXS4</accession>
<dbReference type="OrthoDB" id="9762913at2"/>
<reference evidence="6 7" key="1">
    <citation type="submission" date="2017-06" db="EMBL/GenBank/DDBJ databases">
        <authorList>
            <consortium name="Pathogen Informatics"/>
        </authorList>
    </citation>
    <scope>NUCLEOTIDE SEQUENCE [LARGE SCALE GENOMIC DNA]</scope>
    <source>
        <strain evidence="6 7">NCTC13839</strain>
    </source>
</reference>
<dbReference type="PANTHER" id="PTHR43353">
    <property type="entry name" value="SUCCINATE-SEMIALDEHYDE DEHYDROGENASE, MITOCHONDRIAL"/>
    <property type="match status" value="1"/>
</dbReference>
<protein>
    <recommendedName>
        <fullName evidence="3">Aldehyde dehydrogenase</fullName>
    </recommendedName>
</protein>
<dbReference type="GO" id="GO:0006081">
    <property type="term" value="P:aldehyde metabolic process"/>
    <property type="evidence" value="ECO:0007669"/>
    <property type="project" value="InterPro"/>
</dbReference>
<dbReference type="AlphaFoldDB" id="A0A239YXS4"/>
<comment type="similarity">
    <text evidence="1 3">Belongs to the aldehyde dehydrogenase family.</text>
</comment>
<feature type="active site" evidence="4">
    <location>
        <position position="233"/>
    </location>
</feature>
<dbReference type="Pfam" id="PF00171">
    <property type="entry name" value="Aldedh"/>
    <property type="match status" value="1"/>
</dbReference>
<proteinExistence type="inferred from homology"/>
<dbReference type="FunFam" id="3.40.309.10:FF:000004">
    <property type="entry name" value="Succinate-semialdehyde dehydrogenase I"/>
    <property type="match status" value="1"/>
</dbReference>
<evidence type="ECO:0000256" key="1">
    <source>
        <dbReference type="ARBA" id="ARBA00009986"/>
    </source>
</evidence>
<dbReference type="RefSeq" id="WP_095087272.1">
    <property type="nucleotide sequence ID" value="NZ_BMDM01000002.1"/>
</dbReference>
<dbReference type="InterPro" id="IPR016162">
    <property type="entry name" value="Ald_DH_N"/>
</dbReference>
<dbReference type="Gene3D" id="3.40.309.10">
    <property type="entry name" value="Aldehyde Dehydrogenase, Chain A, domain 2"/>
    <property type="match status" value="1"/>
</dbReference>
<organism evidence="6 7">
    <name type="scientific">Mammaliicoccus stepanovicii</name>
    <dbReference type="NCBI Taxonomy" id="643214"/>
    <lineage>
        <taxon>Bacteria</taxon>
        <taxon>Bacillati</taxon>
        <taxon>Bacillota</taxon>
        <taxon>Bacilli</taxon>
        <taxon>Bacillales</taxon>
        <taxon>Staphylococcaceae</taxon>
        <taxon>Mammaliicoccus</taxon>
    </lineage>
</organism>
<dbReference type="PIRSF" id="PIRSF036492">
    <property type="entry name" value="ALDH"/>
    <property type="match status" value="1"/>
</dbReference>
<evidence type="ECO:0000313" key="6">
    <source>
        <dbReference type="EMBL" id="SNV63383.1"/>
    </source>
</evidence>
<dbReference type="KEGG" id="sste:SAMEA4384403_0941"/>
<evidence type="ECO:0000256" key="3">
    <source>
        <dbReference type="PIRNR" id="PIRNR036492"/>
    </source>
</evidence>